<protein>
    <recommendedName>
        <fullName evidence="3">Secreted protein</fullName>
    </recommendedName>
</protein>
<reference evidence="2" key="1">
    <citation type="journal article" date="2016" name="Ticks Tick Borne Dis.">
        <title>De novo assembly and annotation of the salivary gland transcriptome of Rhipicephalus appendiculatus male and female ticks during blood feeding.</title>
        <authorList>
            <person name="de Castro M.H."/>
            <person name="de Klerk D."/>
            <person name="Pienaar R."/>
            <person name="Latif A.A."/>
            <person name="Rees D.J."/>
            <person name="Mans B.J."/>
        </authorList>
    </citation>
    <scope>NUCLEOTIDE SEQUENCE</scope>
    <source>
        <tissue evidence="2">Salivary glands</tissue>
    </source>
</reference>
<keyword evidence="1" id="KW-0732">Signal</keyword>
<sequence length="85" mass="10024">MYALFFSVFFFTFNVLRAVVHTHFCRGAHSTLPSVQSKTTLFFFFPLVRKKKKRDGADFALYKTQCRARFSLHFSLHTMTHEDLP</sequence>
<organism evidence="2">
    <name type="scientific">Rhipicephalus appendiculatus</name>
    <name type="common">Brown ear tick</name>
    <dbReference type="NCBI Taxonomy" id="34631"/>
    <lineage>
        <taxon>Eukaryota</taxon>
        <taxon>Metazoa</taxon>
        <taxon>Ecdysozoa</taxon>
        <taxon>Arthropoda</taxon>
        <taxon>Chelicerata</taxon>
        <taxon>Arachnida</taxon>
        <taxon>Acari</taxon>
        <taxon>Parasitiformes</taxon>
        <taxon>Ixodida</taxon>
        <taxon>Ixodoidea</taxon>
        <taxon>Ixodidae</taxon>
        <taxon>Rhipicephalinae</taxon>
        <taxon>Rhipicephalus</taxon>
        <taxon>Rhipicephalus</taxon>
    </lineage>
</organism>
<feature type="signal peptide" evidence="1">
    <location>
        <begin position="1"/>
        <end position="18"/>
    </location>
</feature>
<evidence type="ECO:0000313" key="2">
    <source>
        <dbReference type="EMBL" id="JAP76752.1"/>
    </source>
</evidence>
<accession>A0A131YE27</accession>
<dbReference type="EMBL" id="GEDV01011805">
    <property type="protein sequence ID" value="JAP76752.1"/>
    <property type="molecule type" value="Transcribed_RNA"/>
</dbReference>
<proteinExistence type="predicted"/>
<feature type="chain" id="PRO_5007284856" description="Secreted protein" evidence="1">
    <location>
        <begin position="19"/>
        <end position="85"/>
    </location>
</feature>
<dbReference type="AlphaFoldDB" id="A0A131YE27"/>
<evidence type="ECO:0008006" key="3">
    <source>
        <dbReference type="Google" id="ProtNLM"/>
    </source>
</evidence>
<name>A0A131YE27_RHIAP</name>
<evidence type="ECO:0000256" key="1">
    <source>
        <dbReference type="SAM" id="SignalP"/>
    </source>
</evidence>